<dbReference type="EMBL" id="AKHW03001868">
    <property type="protein sequence ID" value="KYO40752.1"/>
    <property type="molecule type" value="Genomic_DNA"/>
</dbReference>
<proteinExistence type="predicted"/>
<evidence type="ECO:0000313" key="3">
    <source>
        <dbReference type="Proteomes" id="UP000050525"/>
    </source>
</evidence>
<feature type="compositionally biased region" description="Polar residues" evidence="1">
    <location>
        <begin position="1"/>
        <end position="15"/>
    </location>
</feature>
<reference evidence="2 3" key="1">
    <citation type="journal article" date="2012" name="Genome Biol.">
        <title>Sequencing three crocodilian genomes to illuminate the evolution of archosaurs and amniotes.</title>
        <authorList>
            <person name="St John J.A."/>
            <person name="Braun E.L."/>
            <person name="Isberg S.R."/>
            <person name="Miles L.G."/>
            <person name="Chong A.Y."/>
            <person name="Gongora J."/>
            <person name="Dalzell P."/>
            <person name="Moran C."/>
            <person name="Bed'hom B."/>
            <person name="Abzhanov A."/>
            <person name="Burgess S.C."/>
            <person name="Cooksey A.M."/>
            <person name="Castoe T.A."/>
            <person name="Crawford N.G."/>
            <person name="Densmore L.D."/>
            <person name="Drew J.C."/>
            <person name="Edwards S.V."/>
            <person name="Faircloth B.C."/>
            <person name="Fujita M.K."/>
            <person name="Greenwold M.J."/>
            <person name="Hoffmann F.G."/>
            <person name="Howard J.M."/>
            <person name="Iguchi T."/>
            <person name="Janes D.E."/>
            <person name="Khan S.Y."/>
            <person name="Kohno S."/>
            <person name="de Koning A.J."/>
            <person name="Lance S.L."/>
            <person name="McCarthy F.M."/>
            <person name="McCormack J.E."/>
            <person name="Merchant M.E."/>
            <person name="Peterson D.G."/>
            <person name="Pollock D.D."/>
            <person name="Pourmand N."/>
            <person name="Raney B.J."/>
            <person name="Roessler K.A."/>
            <person name="Sanford J.R."/>
            <person name="Sawyer R.H."/>
            <person name="Schmidt C.J."/>
            <person name="Triplett E.W."/>
            <person name="Tuberville T.D."/>
            <person name="Venegas-Anaya M."/>
            <person name="Howard J.T."/>
            <person name="Jarvis E.D."/>
            <person name="Guillette L.J.Jr."/>
            <person name="Glenn T.C."/>
            <person name="Green R.E."/>
            <person name="Ray D.A."/>
        </authorList>
    </citation>
    <scope>NUCLEOTIDE SEQUENCE [LARGE SCALE GENOMIC DNA]</scope>
    <source>
        <strain evidence="2">KSC_2009_1</strain>
    </source>
</reference>
<feature type="region of interest" description="Disordered" evidence="1">
    <location>
        <begin position="86"/>
        <end position="112"/>
    </location>
</feature>
<keyword evidence="3" id="KW-1185">Reference proteome</keyword>
<organism evidence="2 3">
    <name type="scientific">Alligator mississippiensis</name>
    <name type="common">American alligator</name>
    <dbReference type="NCBI Taxonomy" id="8496"/>
    <lineage>
        <taxon>Eukaryota</taxon>
        <taxon>Metazoa</taxon>
        <taxon>Chordata</taxon>
        <taxon>Craniata</taxon>
        <taxon>Vertebrata</taxon>
        <taxon>Euteleostomi</taxon>
        <taxon>Archelosauria</taxon>
        <taxon>Archosauria</taxon>
        <taxon>Crocodylia</taxon>
        <taxon>Alligatoridae</taxon>
        <taxon>Alligatorinae</taxon>
        <taxon>Alligator</taxon>
    </lineage>
</organism>
<sequence length="134" mass="13987">MTADQLLQPTRQEGTADTLPSVAPPTADTERTSGAADSQPPPGSSGPTQRLVWVRASLQLHPPCCQEESKDVGTGDVPAAAPHITEAQTGAAKDECAGSESYPQETKPESDPKYVCLGKELIKKACMACRGPGK</sequence>
<dbReference type="Proteomes" id="UP000050525">
    <property type="component" value="Unassembled WGS sequence"/>
</dbReference>
<evidence type="ECO:0000313" key="2">
    <source>
        <dbReference type="EMBL" id="KYO40752.1"/>
    </source>
</evidence>
<evidence type="ECO:0000256" key="1">
    <source>
        <dbReference type="SAM" id="MobiDB-lite"/>
    </source>
</evidence>
<dbReference type="AlphaFoldDB" id="A0A151NV11"/>
<feature type="region of interest" description="Disordered" evidence="1">
    <location>
        <begin position="1"/>
        <end position="49"/>
    </location>
</feature>
<accession>A0A151NV11</accession>
<name>A0A151NV11_ALLMI</name>
<gene>
    <name evidence="2" type="ORF">Y1Q_0012245</name>
</gene>
<comment type="caution">
    <text evidence="2">The sequence shown here is derived from an EMBL/GenBank/DDBJ whole genome shotgun (WGS) entry which is preliminary data.</text>
</comment>
<protein>
    <submittedName>
        <fullName evidence="2">Uncharacterized protein</fullName>
    </submittedName>
</protein>